<dbReference type="STRING" id="1477437.SAMN05444682_11344"/>
<dbReference type="InterPro" id="IPR050790">
    <property type="entry name" value="ExbB/TolQ_transport"/>
</dbReference>
<comment type="similarity">
    <text evidence="6">Belongs to the exbB/tolQ family.</text>
</comment>
<evidence type="ECO:0000256" key="3">
    <source>
        <dbReference type="ARBA" id="ARBA00022692"/>
    </source>
</evidence>
<keyword evidence="2" id="KW-1003">Cell membrane</keyword>
<dbReference type="GO" id="GO:0005886">
    <property type="term" value="C:plasma membrane"/>
    <property type="evidence" value="ECO:0007669"/>
    <property type="project" value="UniProtKB-SubCell"/>
</dbReference>
<organism evidence="9 10">
    <name type="scientific">Parapedobacter indicus</name>
    <dbReference type="NCBI Taxonomy" id="1477437"/>
    <lineage>
        <taxon>Bacteria</taxon>
        <taxon>Pseudomonadati</taxon>
        <taxon>Bacteroidota</taxon>
        <taxon>Sphingobacteriia</taxon>
        <taxon>Sphingobacteriales</taxon>
        <taxon>Sphingobacteriaceae</taxon>
        <taxon>Parapedobacter</taxon>
    </lineage>
</organism>
<keyword evidence="6" id="KW-0653">Protein transport</keyword>
<keyword evidence="10" id="KW-1185">Reference proteome</keyword>
<dbReference type="PANTHER" id="PTHR30625">
    <property type="entry name" value="PROTEIN TOLQ"/>
    <property type="match status" value="1"/>
</dbReference>
<evidence type="ECO:0000256" key="7">
    <source>
        <dbReference type="SAM" id="Phobius"/>
    </source>
</evidence>
<dbReference type="Proteomes" id="UP000198670">
    <property type="component" value="Unassembled WGS sequence"/>
</dbReference>
<keyword evidence="5 7" id="KW-0472">Membrane</keyword>
<gene>
    <name evidence="9" type="ORF">SAMN05444682_11344</name>
</gene>
<evidence type="ECO:0000256" key="2">
    <source>
        <dbReference type="ARBA" id="ARBA00022475"/>
    </source>
</evidence>
<sequence length="198" mass="22109">MIEFIEELLFQIGNLLHLPVFLGLLLMVIWVVWSMGAFAAEWRSRKKRGRVDAFLKTNETEIARILAHDAADINLTELVQAWEKAENAKLDRVRFLVKIAPSLGLVGTLIPMGQSLSTLSTGDMSAMASHMVTAFTATIIGLVCGIVAYLISLKREQWLSTDFLACEAILERRLRTATARPARNGQLTVERDEIAQQK</sequence>
<dbReference type="RefSeq" id="WP_090631112.1">
    <property type="nucleotide sequence ID" value="NZ_FOQO01000013.1"/>
</dbReference>
<dbReference type="AlphaFoldDB" id="A0A1I3TUH2"/>
<comment type="subcellular location">
    <subcellularLocation>
        <location evidence="1">Cell membrane</location>
        <topology evidence="1">Multi-pass membrane protein</topology>
    </subcellularLocation>
    <subcellularLocation>
        <location evidence="6">Membrane</location>
        <topology evidence="6">Multi-pass membrane protein</topology>
    </subcellularLocation>
</comment>
<name>A0A1I3TUH2_9SPHI</name>
<keyword evidence="6" id="KW-0813">Transport</keyword>
<dbReference type="EMBL" id="FOQO01000013">
    <property type="protein sequence ID" value="SFJ73187.1"/>
    <property type="molecule type" value="Genomic_DNA"/>
</dbReference>
<evidence type="ECO:0000313" key="10">
    <source>
        <dbReference type="Proteomes" id="UP000198670"/>
    </source>
</evidence>
<dbReference type="Pfam" id="PF01618">
    <property type="entry name" value="MotA_ExbB"/>
    <property type="match status" value="1"/>
</dbReference>
<keyword evidence="4 7" id="KW-1133">Transmembrane helix</keyword>
<evidence type="ECO:0000256" key="6">
    <source>
        <dbReference type="RuleBase" id="RU004057"/>
    </source>
</evidence>
<dbReference type="OrthoDB" id="3178152at2"/>
<dbReference type="InterPro" id="IPR002898">
    <property type="entry name" value="MotA_ExbB_proton_chnl"/>
</dbReference>
<dbReference type="GO" id="GO:0017038">
    <property type="term" value="P:protein import"/>
    <property type="evidence" value="ECO:0007669"/>
    <property type="project" value="TreeGrafter"/>
</dbReference>
<evidence type="ECO:0000256" key="4">
    <source>
        <dbReference type="ARBA" id="ARBA00022989"/>
    </source>
</evidence>
<feature type="domain" description="MotA/TolQ/ExbB proton channel" evidence="8">
    <location>
        <begin position="71"/>
        <end position="152"/>
    </location>
</feature>
<protein>
    <submittedName>
        <fullName evidence="9">Outer membrane transport energization protein ExbB</fullName>
    </submittedName>
</protein>
<evidence type="ECO:0000256" key="1">
    <source>
        <dbReference type="ARBA" id="ARBA00004651"/>
    </source>
</evidence>
<evidence type="ECO:0000259" key="8">
    <source>
        <dbReference type="Pfam" id="PF01618"/>
    </source>
</evidence>
<feature type="transmembrane region" description="Helical" evidence="7">
    <location>
        <begin position="95"/>
        <end position="112"/>
    </location>
</feature>
<dbReference type="PANTHER" id="PTHR30625:SF3">
    <property type="entry name" value="TOL-PAL SYSTEM PROTEIN TOLQ"/>
    <property type="match status" value="1"/>
</dbReference>
<evidence type="ECO:0000256" key="5">
    <source>
        <dbReference type="ARBA" id="ARBA00023136"/>
    </source>
</evidence>
<proteinExistence type="inferred from homology"/>
<keyword evidence="3 7" id="KW-0812">Transmembrane</keyword>
<feature type="transmembrane region" description="Helical" evidence="7">
    <location>
        <begin position="20"/>
        <end position="40"/>
    </location>
</feature>
<evidence type="ECO:0000313" key="9">
    <source>
        <dbReference type="EMBL" id="SFJ73187.1"/>
    </source>
</evidence>
<accession>A0A1I3TUH2</accession>
<feature type="transmembrane region" description="Helical" evidence="7">
    <location>
        <begin position="132"/>
        <end position="151"/>
    </location>
</feature>
<reference evidence="9 10" key="1">
    <citation type="submission" date="2016-10" db="EMBL/GenBank/DDBJ databases">
        <authorList>
            <person name="de Groot N.N."/>
        </authorList>
    </citation>
    <scope>NUCLEOTIDE SEQUENCE [LARGE SCALE GENOMIC DNA]</scope>
    <source>
        <strain evidence="9 10">RK1</strain>
    </source>
</reference>